<feature type="non-terminal residue" evidence="1">
    <location>
        <position position="73"/>
    </location>
</feature>
<name>X1K663_9ZZZZ</name>
<evidence type="ECO:0000313" key="1">
    <source>
        <dbReference type="EMBL" id="GAI02487.1"/>
    </source>
</evidence>
<gene>
    <name evidence="1" type="ORF">S06H3_20851</name>
</gene>
<comment type="caution">
    <text evidence="1">The sequence shown here is derived from an EMBL/GenBank/DDBJ whole genome shotgun (WGS) entry which is preliminary data.</text>
</comment>
<dbReference type="GO" id="GO:0005975">
    <property type="term" value="P:carbohydrate metabolic process"/>
    <property type="evidence" value="ECO:0007669"/>
    <property type="project" value="InterPro"/>
</dbReference>
<proteinExistence type="predicted"/>
<accession>X1K663</accession>
<dbReference type="Gene3D" id="3.20.20.370">
    <property type="entry name" value="Glycoside hydrolase/deacetylase"/>
    <property type="match status" value="1"/>
</dbReference>
<dbReference type="EMBL" id="BARV01010856">
    <property type="protein sequence ID" value="GAI02487.1"/>
    <property type="molecule type" value="Genomic_DNA"/>
</dbReference>
<dbReference type="AlphaFoldDB" id="X1K663"/>
<dbReference type="SUPFAM" id="SSF88713">
    <property type="entry name" value="Glycoside hydrolase/deacetylase"/>
    <property type="match status" value="1"/>
</dbReference>
<protein>
    <submittedName>
        <fullName evidence="1">Uncharacterized protein</fullName>
    </submittedName>
</protein>
<sequence length="73" mass="8405">MKIGKNILILSALFIILGLSLTFCFKKIFLKPKEIAKTKVAIVIDDWGYNLRYLNLLREMDVPITISILPNLR</sequence>
<reference evidence="1" key="1">
    <citation type="journal article" date="2014" name="Front. Microbiol.">
        <title>High frequency of phylogenetically diverse reductive dehalogenase-homologous genes in deep subseafloor sedimentary metagenomes.</title>
        <authorList>
            <person name="Kawai M."/>
            <person name="Futagami T."/>
            <person name="Toyoda A."/>
            <person name="Takaki Y."/>
            <person name="Nishi S."/>
            <person name="Hori S."/>
            <person name="Arai W."/>
            <person name="Tsubouchi T."/>
            <person name="Morono Y."/>
            <person name="Uchiyama I."/>
            <person name="Ito T."/>
            <person name="Fujiyama A."/>
            <person name="Inagaki F."/>
            <person name="Takami H."/>
        </authorList>
    </citation>
    <scope>NUCLEOTIDE SEQUENCE</scope>
    <source>
        <strain evidence="1">Expedition CK06-06</strain>
    </source>
</reference>
<organism evidence="1">
    <name type="scientific">marine sediment metagenome</name>
    <dbReference type="NCBI Taxonomy" id="412755"/>
    <lineage>
        <taxon>unclassified sequences</taxon>
        <taxon>metagenomes</taxon>
        <taxon>ecological metagenomes</taxon>
    </lineage>
</organism>
<dbReference type="InterPro" id="IPR011330">
    <property type="entry name" value="Glyco_hydro/deAcase_b/a-brl"/>
</dbReference>